<dbReference type="Gene3D" id="1.10.287.1490">
    <property type="match status" value="1"/>
</dbReference>
<feature type="region of interest" description="Disordered" evidence="2">
    <location>
        <begin position="867"/>
        <end position="1035"/>
    </location>
</feature>
<feature type="compositionally biased region" description="Acidic residues" evidence="2">
    <location>
        <begin position="906"/>
        <end position="916"/>
    </location>
</feature>
<proteinExistence type="predicted"/>
<sequence length="1088" mass="117011">MDSYGMITDREDQLRLDAFRLGKTSPPTSHSSKPSHGRAHSRNKSLSVPMSISLPTSLGSSLPTPPTDPDSDTPPSPPPRKRTSHHRRRSSVSTRHESADLMGLPVPLEHVSTPAEDMNASLGDRDSLRRRALLALEGKTRMGAFAPVAIPELDTDASDEPPRRSFEFPTKPSFPPGIGAGPSGGLSSLLGNKRDSLGKYAAAAAAKDQLGTLVEEDEDEEEEQVAAEPVSPPQAPERKPAPAARHRPASLNLRPLALSPMISHELPTPSSTPSPRPGLRSLTLPTLTVATDKRQASIIVPARRQSVSSDEGAPSGPTRRRSVVYVTGSSPSAQPVDQCSGTPPPVLAQLPTPDLTPTQPSAHPNIVADPSSATPAARPLSASEQHFLVHAHAALVQRIAELEKALATRPPSRSGSAASSAFSGRRSVSASRYSFASASSTASVSDMDAEADVSADSSDTFDGSVRADSVAGNSNSAAVDELLSVVADLKTERDELRRDADGWRTRVAGLEAARGVLAARVEGARREAWVARERAGILEAEARDADRIRAELANAKMELGKKERECGRLKDEMDRLGAEVSRLTEKAKKREEQMERMDEERGVWERECTRLRALADEERGRREALEHELESAGLLDTPRAFEHAPIVSQVRGPKVSRTMMYAKARGLGFRSLDSESSCTDVESVAESPRDKLDFGLGDTSRYGFVRELRAVEEEEEYSDVEDELAEYEREDECDAYVSASSTSSSFSYPRAAPPPISVPVLAPPPKTSAPILAPAPQQAHARHASLSKTWTFPAALTPAIQSAPAEIDRFFGCLEDVDSSPPLPPAESGRSLFARALAEAQVDDDDDLPPFVLPKDIGYELEADADAEFEEKRHVLDVVVEEDEDEEEEDEEEDEEEYADMNVPIDEIEFVGEEDEGGIKFVFNPPPREYTASPEPADAAPTPETPQRPLSAPIIEPLDDTTPESSPVPETPARPPSNSSSSPSPSGIPRLTPSKSFVSSIPVASGSSTPSRVRSSILLPRPDTTPSTSTFQTPPAKCVAPSFIPQPPSIAKPAPVCAISTPKRLRPSAIPIMSPPSRQPVSSTRMRV</sequence>
<feature type="compositionally biased region" description="Low complexity" evidence="2">
    <location>
        <begin position="23"/>
        <end position="32"/>
    </location>
</feature>
<dbReference type="Proteomes" id="UP000250043">
    <property type="component" value="Unassembled WGS sequence"/>
</dbReference>
<feature type="compositionally biased region" description="Low complexity" evidence="2">
    <location>
        <begin position="976"/>
        <end position="985"/>
    </location>
</feature>
<feature type="compositionally biased region" description="Acidic residues" evidence="2">
    <location>
        <begin position="879"/>
        <end position="899"/>
    </location>
</feature>
<gene>
    <name evidence="3" type="ORF">OBBRIDRAFT_860406</name>
</gene>
<feature type="compositionally biased region" description="Low complexity" evidence="2">
    <location>
        <begin position="1005"/>
        <end position="1035"/>
    </location>
</feature>
<feature type="compositionally biased region" description="Basic residues" evidence="2">
    <location>
        <begin position="33"/>
        <end position="43"/>
    </location>
</feature>
<feature type="compositionally biased region" description="Polar residues" evidence="2">
    <location>
        <begin position="1079"/>
        <end position="1088"/>
    </location>
</feature>
<dbReference type="AlphaFoldDB" id="A0A8E2DER6"/>
<feature type="compositionally biased region" description="Acidic residues" evidence="2">
    <location>
        <begin position="214"/>
        <end position="225"/>
    </location>
</feature>
<feature type="region of interest" description="Disordered" evidence="2">
    <location>
        <begin position="211"/>
        <end position="379"/>
    </location>
</feature>
<accession>A0A8E2DER6</accession>
<name>A0A8E2DER6_9APHY</name>
<evidence type="ECO:0000256" key="2">
    <source>
        <dbReference type="SAM" id="MobiDB-lite"/>
    </source>
</evidence>
<keyword evidence="4" id="KW-1185">Reference proteome</keyword>
<feature type="compositionally biased region" description="Polar residues" evidence="2">
    <location>
        <begin position="327"/>
        <end position="341"/>
    </location>
</feature>
<feature type="compositionally biased region" description="Low complexity" evidence="2">
    <location>
        <begin position="931"/>
        <end position="942"/>
    </location>
</feature>
<evidence type="ECO:0000313" key="4">
    <source>
        <dbReference type="Proteomes" id="UP000250043"/>
    </source>
</evidence>
<feature type="region of interest" description="Disordered" evidence="2">
    <location>
        <begin position="150"/>
        <end position="192"/>
    </location>
</feature>
<feature type="coiled-coil region" evidence="1">
    <location>
        <begin position="479"/>
        <end position="513"/>
    </location>
</feature>
<dbReference type="EMBL" id="KV722605">
    <property type="protein sequence ID" value="OCH85150.1"/>
    <property type="molecule type" value="Genomic_DNA"/>
</dbReference>
<feature type="region of interest" description="Disordered" evidence="2">
    <location>
        <begin position="1"/>
        <end position="105"/>
    </location>
</feature>
<organism evidence="3 4">
    <name type="scientific">Obba rivulosa</name>
    <dbReference type="NCBI Taxonomy" id="1052685"/>
    <lineage>
        <taxon>Eukaryota</taxon>
        <taxon>Fungi</taxon>
        <taxon>Dikarya</taxon>
        <taxon>Basidiomycota</taxon>
        <taxon>Agaricomycotina</taxon>
        <taxon>Agaricomycetes</taxon>
        <taxon>Polyporales</taxon>
        <taxon>Gelatoporiaceae</taxon>
        <taxon>Obba</taxon>
    </lineage>
</organism>
<keyword evidence="1" id="KW-0175">Coiled coil</keyword>
<feature type="coiled-coil region" evidence="1">
    <location>
        <begin position="538"/>
        <end position="628"/>
    </location>
</feature>
<feature type="compositionally biased region" description="Pro residues" evidence="2">
    <location>
        <begin position="63"/>
        <end position="78"/>
    </location>
</feature>
<feature type="compositionally biased region" description="Basic residues" evidence="2">
    <location>
        <begin position="79"/>
        <end position="90"/>
    </location>
</feature>
<protein>
    <submittedName>
        <fullName evidence="3">Uncharacterized protein</fullName>
    </submittedName>
</protein>
<evidence type="ECO:0000313" key="3">
    <source>
        <dbReference type="EMBL" id="OCH85150.1"/>
    </source>
</evidence>
<evidence type="ECO:0000256" key="1">
    <source>
        <dbReference type="SAM" id="Coils"/>
    </source>
</evidence>
<feature type="region of interest" description="Disordered" evidence="2">
    <location>
        <begin position="1067"/>
        <end position="1088"/>
    </location>
</feature>
<feature type="compositionally biased region" description="Low complexity" evidence="2">
    <location>
        <begin position="349"/>
        <end position="360"/>
    </location>
</feature>
<reference evidence="3 4" key="1">
    <citation type="submission" date="2016-07" db="EMBL/GenBank/DDBJ databases">
        <title>Draft genome of the white-rot fungus Obba rivulosa 3A-2.</title>
        <authorList>
            <consortium name="DOE Joint Genome Institute"/>
            <person name="Miettinen O."/>
            <person name="Riley R."/>
            <person name="Acob R."/>
            <person name="Barry K."/>
            <person name="Cullen D."/>
            <person name="De Vries R."/>
            <person name="Hainaut M."/>
            <person name="Hatakka A."/>
            <person name="Henrissat B."/>
            <person name="Hilden K."/>
            <person name="Kuo R."/>
            <person name="Labutti K."/>
            <person name="Lipzen A."/>
            <person name="Makela M.R."/>
            <person name="Sandor L."/>
            <person name="Spatafora J.W."/>
            <person name="Grigoriev I.V."/>
            <person name="Hibbett D.S."/>
        </authorList>
    </citation>
    <scope>NUCLEOTIDE SEQUENCE [LARGE SCALE GENOMIC DNA]</scope>
    <source>
        <strain evidence="3 4">3A-2</strain>
    </source>
</reference>
<feature type="compositionally biased region" description="Basic and acidic residues" evidence="2">
    <location>
        <begin position="8"/>
        <end position="20"/>
    </location>
</feature>
<feature type="compositionally biased region" description="Low complexity" evidence="2">
    <location>
        <begin position="53"/>
        <end position="62"/>
    </location>
</feature>
<dbReference type="OrthoDB" id="2528184at2759"/>